<feature type="binding site" evidence="6">
    <location>
        <position position="142"/>
    </location>
    <ligand>
        <name>[4Fe-4S] cluster</name>
        <dbReference type="ChEBI" id="CHEBI:49883"/>
        <label>1</label>
    </ligand>
</feature>
<feature type="binding site" evidence="6">
    <location>
        <position position="138"/>
    </location>
    <ligand>
        <name>[4Fe-4S] cluster</name>
        <dbReference type="ChEBI" id="CHEBI:49883"/>
        <label>2</label>
    </ligand>
</feature>
<dbReference type="SUPFAM" id="SSF54862">
    <property type="entry name" value="4Fe-4S ferredoxins"/>
    <property type="match status" value="1"/>
</dbReference>
<keyword evidence="2 6" id="KW-0479">Metal-binding</keyword>
<dbReference type="PANTHER" id="PTHR10849">
    <property type="entry name" value="NADH DEHYDROGENASE UBIQUINONE IRON-SULFUR PROTEIN 8, MITOCHONDRIAL"/>
    <property type="match status" value="1"/>
</dbReference>
<reference evidence="9" key="1">
    <citation type="submission" date="2016-09" db="EMBL/GenBank/DDBJ databases">
        <authorList>
            <person name="Koehorst J."/>
        </authorList>
    </citation>
    <scope>NUCLEOTIDE SEQUENCE [LARGE SCALE GENOMIC DNA]</scope>
</reference>
<keyword evidence="4 6" id="KW-0408">Iron</keyword>
<keyword evidence="9" id="KW-1185">Reference proteome</keyword>
<evidence type="ECO:0000256" key="6">
    <source>
        <dbReference type="HAMAP-Rule" id="MF_01351"/>
    </source>
</evidence>
<evidence type="ECO:0000256" key="4">
    <source>
        <dbReference type="ARBA" id="ARBA00023004"/>
    </source>
</evidence>
<keyword evidence="6" id="KW-1278">Translocase</keyword>
<feature type="domain" description="4Fe-4S ferredoxin-type" evidence="7">
    <location>
        <begin position="75"/>
        <end position="107"/>
    </location>
</feature>
<evidence type="ECO:0000256" key="1">
    <source>
        <dbReference type="ARBA" id="ARBA00022485"/>
    </source>
</evidence>
<feature type="binding site" evidence="6">
    <location>
        <position position="93"/>
    </location>
    <ligand>
        <name>[4Fe-4S] cluster</name>
        <dbReference type="ChEBI" id="CHEBI:49883"/>
        <label>1</label>
    </ligand>
</feature>
<keyword evidence="6" id="KW-0874">Quinone</keyword>
<keyword evidence="1 6" id="KW-0004">4Fe-4S</keyword>
<dbReference type="Gene3D" id="3.30.70.3270">
    <property type="match status" value="1"/>
</dbReference>
<dbReference type="Proteomes" id="UP000176204">
    <property type="component" value="Chromosome I"/>
</dbReference>
<dbReference type="PROSITE" id="PS00198">
    <property type="entry name" value="4FE4S_FER_1"/>
    <property type="match status" value="1"/>
</dbReference>
<keyword evidence="6" id="KW-1003">Cell membrane</keyword>
<keyword evidence="6" id="KW-0472">Membrane</keyword>
<evidence type="ECO:0000256" key="3">
    <source>
        <dbReference type="ARBA" id="ARBA00022737"/>
    </source>
</evidence>
<name>A0A1C7PAR4_9BACT</name>
<dbReference type="HAMAP" id="MF_01351">
    <property type="entry name" value="NDH1_NuoI"/>
    <property type="match status" value="1"/>
</dbReference>
<comment type="function">
    <text evidence="6">NDH-1 shuttles electrons from NADH, via FMN and iron-sulfur (Fe-S) centers, to quinones in the respiratory chain. The immediate electron acceptor for the enzyme in this species is believed to be ubiquinone. Couples the redox reaction to proton translocation (for every two electrons transferred, four hydrogen ions are translocated across the cytoplasmic membrane), and thus conserves the redox energy in a proton gradient.</text>
</comment>
<dbReference type="STRING" id="1679444.PYTT_0653"/>
<dbReference type="GO" id="GO:0005886">
    <property type="term" value="C:plasma membrane"/>
    <property type="evidence" value="ECO:0007669"/>
    <property type="project" value="UniProtKB-SubCell"/>
</dbReference>
<dbReference type="PROSITE" id="PS51379">
    <property type="entry name" value="4FE4S_FER_2"/>
    <property type="match status" value="2"/>
</dbReference>
<accession>A0A1C7PAR4</accession>
<comment type="catalytic activity">
    <reaction evidence="6">
        <text>a quinone + NADH + 5 H(+)(in) = a quinol + NAD(+) + 4 H(+)(out)</text>
        <dbReference type="Rhea" id="RHEA:57888"/>
        <dbReference type="ChEBI" id="CHEBI:15378"/>
        <dbReference type="ChEBI" id="CHEBI:24646"/>
        <dbReference type="ChEBI" id="CHEBI:57540"/>
        <dbReference type="ChEBI" id="CHEBI:57945"/>
        <dbReference type="ChEBI" id="CHEBI:132124"/>
    </reaction>
</comment>
<feature type="binding site" evidence="6">
    <location>
        <position position="90"/>
    </location>
    <ligand>
        <name>[4Fe-4S] cluster</name>
        <dbReference type="ChEBI" id="CHEBI:49883"/>
        <label>1</label>
    </ligand>
</feature>
<dbReference type="KEGG" id="agl:PYTT_0653"/>
<evidence type="ECO:0000313" key="9">
    <source>
        <dbReference type="Proteomes" id="UP000176204"/>
    </source>
</evidence>
<comment type="subcellular location">
    <subcellularLocation>
        <location evidence="6">Cell membrane</location>
        <topology evidence="6">Peripheral membrane protein</topology>
    </subcellularLocation>
</comment>
<dbReference type="GO" id="GO:0050136">
    <property type="term" value="F:NADH dehydrogenase (quinone) (non-electrogenic) activity"/>
    <property type="evidence" value="ECO:0007669"/>
    <property type="project" value="UniProtKB-UniRule"/>
</dbReference>
<keyword evidence="6" id="KW-0520">NAD</keyword>
<dbReference type="EMBL" id="LT629973">
    <property type="protein sequence ID" value="SEH77528.1"/>
    <property type="molecule type" value="Genomic_DNA"/>
</dbReference>
<proteinExistence type="inferred from homology"/>
<gene>
    <name evidence="6" type="primary">nuoI</name>
    <name evidence="8" type="ORF">PYTT_0653</name>
</gene>
<comment type="similarity">
    <text evidence="6">Belongs to the complex I 23 kDa subunit family.</text>
</comment>
<comment type="subunit">
    <text evidence="6">NDH-1 is composed of 14 different subunits. Subunits NuoA, H, J, K, L, M, N constitute the membrane sector of the complex.</text>
</comment>
<organism evidence="8 9">
    <name type="scientific">Akkermansia glycaniphila</name>
    <dbReference type="NCBI Taxonomy" id="1679444"/>
    <lineage>
        <taxon>Bacteria</taxon>
        <taxon>Pseudomonadati</taxon>
        <taxon>Verrucomicrobiota</taxon>
        <taxon>Verrucomicrobiia</taxon>
        <taxon>Verrucomicrobiales</taxon>
        <taxon>Akkermansiaceae</taxon>
        <taxon>Akkermansia</taxon>
    </lineage>
</organism>
<dbReference type="InterPro" id="IPR017896">
    <property type="entry name" value="4Fe4S_Fe-S-bd"/>
</dbReference>
<dbReference type="EC" id="7.1.1.-" evidence="6"/>
<protein>
    <recommendedName>
        <fullName evidence="6">NADH-quinone oxidoreductase subunit I</fullName>
        <ecNumber evidence="6">7.1.1.-</ecNumber>
    </recommendedName>
    <alternativeName>
        <fullName evidence="6">NADH dehydrogenase I subunit I</fullName>
    </alternativeName>
    <alternativeName>
        <fullName evidence="6">NDH-1 subunit I</fullName>
    </alternativeName>
</protein>
<feature type="binding site" evidence="6">
    <location>
        <position position="132"/>
    </location>
    <ligand>
        <name>[4Fe-4S] cluster</name>
        <dbReference type="ChEBI" id="CHEBI:49883"/>
        <label>2</label>
    </ligand>
</feature>
<feature type="binding site" evidence="6">
    <location>
        <position position="87"/>
    </location>
    <ligand>
        <name>[4Fe-4S] cluster</name>
        <dbReference type="ChEBI" id="CHEBI:49883"/>
        <label>1</label>
    </ligand>
</feature>
<keyword evidence="5 6" id="KW-0411">Iron-sulfur</keyword>
<dbReference type="InterPro" id="IPR010226">
    <property type="entry name" value="NADH_quinone_OxRdtase_chainI"/>
</dbReference>
<dbReference type="GO" id="GO:0048038">
    <property type="term" value="F:quinone binding"/>
    <property type="evidence" value="ECO:0007669"/>
    <property type="project" value="UniProtKB-KW"/>
</dbReference>
<dbReference type="GO" id="GO:0005506">
    <property type="term" value="F:iron ion binding"/>
    <property type="evidence" value="ECO:0007669"/>
    <property type="project" value="UniProtKB-UniRule"/>
</dbReference>
<feature type="binding site" evidence="6">
    <location>
        <position position="135"/>
    </location>
    <ligand>
        <name>[4Fe-4S] cluster</name>
        <dbReference type="ChEBI" id="CHEBI:49883"/>
        <label>2</label>
    </ligand>
</feature>
<evidence type="ECO:0000313" key="8">
    <source>
        <dbReference type="EMBL" id="SEH77528.1"/>
    </source>
</evidence>
<keyword evidence="3" id="KW-0677">Repeat</keyword>
<feature type="domain" description="4Fe-4S ferredoxin-type" evidence="7">
    <location>
        <begin position="123"/>
        <end position="152"/>
    </location>
</feature>
<dbReference type="OrthoDB" id="9798098at2"/>
<comment type="cofactor">
    <cofactor evidence="6">
        <name>[4Fe-4S] cluster</name>
        <dbReference type="ChEBI" id="CHEBI:49883"/>
    </cofactor>
    <text evidence="6">Binds 2 [4Fe-4S] clusters per subunit.</text>
</comment>
<keyword evidence="6" id="KW-0830">Ubiquinone</keyword>
<evidence type="ECO:0000259" key="7">
    <source>
        <dbReference type="PROSITE" id="PS51379"/>
    </source>
</evidence>
<dbReference type="InterPro" id="IPR017900">
    <property type="entry name" value="4Fe4S_Fe_S_CS"/>
</dbReference>
<sequence>MSYTPIKRPKFSLLDRIYLKALGQGLCITLRHLVLALLGKSRNKKELGGSGIGVTMQFPEHRWDKHLPEYYRGAPALVRGEDGRERCVSCQLCEFICPPRAITIKPGTLPADASNQKPEKGPVEFEIDMLRCIYCGMCQEVCPEQAIFLTKEYLITPETREDGKNDKARLYEMGGTKRGLVNKWNQYK</sequence>
<feature type="binding site" evidence="6">
    <location>
        <position position="97"/>
    </location>
    <ligand>
        <name>[4Fe-4S] cluster</name>
        <dbReference type="ChEBI" id="CHEBI:49883"/>
        <label>2</label>
    </ligand>
</feature>
<dbReference type="RefSeq" id="WP_067777017.1">
    <property type="nucleotide sequence ID" value="NZ_JACVVN010000012.1"/>
</dbReference>
<dbReference type="PATRIC" id="fig|1679444.3.peg.1038"/>
<evidence type="ECO:0000256" key="2">
    <source>
        <dbReference type="ARBA" id="ARBA00022723"/>
    </source>
</evidence>
<dbReference type="AlphaFoldDB" id="A0A1C7PAR4"/>
<dbReference type="Pfam" id="PF12838">
    <property type="entry name" value="Fer4_7"/>
    <property type="match status" value="1"/>
</dbReference>
<dbReference type="GO" id="GO:0051539">
    <property type="term" value="F:4 iron, 4 sulfur cluster binding"/>
    <property type="evidence" value="ECO:0007669"/>
    <property type="project" value="UniProtKB-KW"/>
</dbReference>
<evidence type="ECO:0000256" key="5">
    <source>
        <dbReference type="ARBA" id="ARBA00023014"/>
    </source>
</evidence>